<protein>
    <submittedName>
        <fullName evidence="2">Cell wall-binding repeat protein</fullName>
    </submittedName>
</protein>
<comment type="caution">
    <text evidence="2">The sequence shown here is derived from an EMBL/GenBank/DDBJ whole genome shotgun (WGS) entry which is preliminary data.</text>
</comment>
<feature type="region of interest" description="Disordered" evidence="1">
    <location>
        <begin position="115"/>
        <end position="135"/>
    </location>
</feature>
<feature type="compositionally biased region" description="Low complexity" evidence="1">
    <location>
        <begin position="125"/>
        <end position="135"/>
    </location>
</feature>
<dbReference type="EMBL" id="JPFT01000006">
    <property type="protein sequence ID" value="KEQ32456.1"/>
    <property type="molecule type" value="Genomic_DNA"/>
</dbReference>
<feature type="compositionally biased region" description="Basic and acidic residues" evidence="1">
    <location>
        <begin position="45"/>
        <end position="84"/>
    </location>
</feature>
<proteinExistence type="predicted"/>
<evidence type="ECO:0000313" key="3">
    <source>
        <dbReference type="Proteomes" id="UP000028093"/>
    </source>
</evidence>
<dbReference type="AlphaFoldDB" id="A0A081PP33"/>
<sequence length="135" mass="14961">MKKVLLASTVALSILGYTQVTIQAQENKAESVRENVTIPHSSTSKIEKQEKSKEKVEKTDNSSKIDDKEEKIEKKTPATEEKKAEVKKKKNKLKKSKKVGKKKIITGAFTNTINLLPTGKKSKESGTTSTKMAID</sequence>
<organism evidence="2 3">
    <name type="scientific">Streptococcus mitis</name>
    <dbReference type="NCBI Taxonomy" id="28037"/>
    <lineage>
        <taxon>Bacteria</taxon>
        <taxon>Bacillati</taxon>
        <taxon>Bacillota</taxon>
        <taxon>Bacilli</taxon>
        <taxon>Lactobacillales</taxon>
        <taxon>Streptococcaceae</taxon>
        <taxon>Streptococcus</taxon>
        <taxon>Streptococcus mitis group</taxon>
    </lineage>
</organism>
<reference evidence="2 3" key="1">
    <citation type="submission" date="2014-05" db="EMBL/GenBank/DDBJ databases">
        <authorList>
            <person name="Daugherty S.C."/>
            <person name="Tallon L.J."/>
            <person name="Sadzewicz L."/>
            <person name="Kilian M."/>
            <person name="Tettelin H."/>
        </authorList>
    </citation>
    <scope>NUCLEOTIDE SEQUENCE [LARGE SCALE GENOMIC DNA]</scope>
    <source>
        <strain evidence="2 3">SK1126</strain>
    </source>
</reference>
<gene>
    <name evidence="2" type="ORF">SK1126_1418</name>
</gene>
<evidence type="ECO:0000313" key="2">
    <source>
        <dbReference type="EMBL" id="KEQ32456.1"/>
    </source>
</evidence>
<accession>A0A081PP33</accession>
<dbReference type="Proteomes" id="UP000028093">
    <property type="component" value="Unassembled WGS sequence"/>
</dbReference>
<feature type="compositionally biased region" description="Basic residues" evidence="1">
    <location>
        <begin position="85"/>
        <end position="99"/>
    </location>
</feature>
<feature type="region of interest" description="Disordered" evidence="1">
    <location>
        <begin position="26"/>
        <end position="99"/>
    </location>
</feature>
<evidence type="ECO:0000256" key="1">
    <source>
        <dbReference type="SAM" id="MobiDB-lite"/>
    </source>
</evidence>
<dbReference type="PATRIC" id="fig|28037.99.peg.1332"/>
<name>A0A081PP33_STRMT</name>